<dbReference type="PANTHER" id="PTHR33546:SF1">
    <property type="entry name" value="LARGE, MULTIFUNCTIONAL SECRETED PROTEIN"/>
    <property type="match status" value="1"/>
</dbReference>
<dbReference type="InterPro" id="IPR013427">
    <property type="entry name" value="Haem-bd_dom_put"/>
</dbReference>
<evidence type="ECO:0000313" key="6">
    <source>
        <dbReference type="EMBL" id="MCP9292663.1"/>
    </source>
</evidence>
<dbReference type="SUPFAM" id="SSF46626">
    <property type="entry name" value="Cytochrome c"/>
    <property type="match status" value="1"/>
</dbReference>
<sequence>MHIINQRNRSFYLTIISTALLFVTGCTSSSDQQTEQAQPEVNQQDLASSDIQTLPGFEAQLLYEVPRGSYGTWIALTVDSQGRLIASDQSNKGMYRVTINETEGNPEVEIEEVTIPLSGVNGFAWKNQDLYANVGGKGIFKMSNERGDDQFDVLEFLGGPAKLAEHGNHSVINTATDNDLYVINGNYTPEPELSSSRLQKWDEDLLLPRMWDIRGNARGIYAPGGYIAKINPDASQWEMFSIGYRNPYDAAVNPHGELFTFDSDMEWDLGMPWYRPTRLIHVTSGSDYGWRSGSGKWKEYYEDSLPPTLNTGRGSPTGILFGTGAKFPAKYQHALFALDWLYGTIYAFHLTPDGATYQAEAEEFLSGNALPLTDAVIGKDGALYFIIGGRSNDTKLYRLVYTGDEATDPAPYPDNTEAKQARQIRKNLEQFHGKTNPKAIQEAWPHLDSDDQFIRYAARVAVESQPVNLWANKALNEDKPRAKINGLIALARSNSQIYREDAINSLMETNLDSFSPDQKLGYLRALSLVFMRLGDPGETQKELITDKLQQHLPSEDTRLNTELIRLLVYLEDSRVIDKALALIQNPKPRDSKPNWLGVVDHPDGTIEKMQQNPPPVREIEYLFMLRNLKNGWTTEQRREYFTYINEASGKMGGSSYTGYLRKIRDDALSNASEEEHDAVADITGVSLITEPDFEVQPPKGPGRDWTVNEAIVAVSDHLTDRNFENGRNAFFATSCASCHRFNGYGGNIGPDLSTIGLRSSVSVLLEDIINPNSLISDQYSSSEVKLKSGELILGLVVEETDTLKIYPRDPDQSAISVSKNQVQSIEPSSISQMPANLLNPLNEDELRDLIAYLRSGGNPDSKLFKK</sequence>
<dbReference type="NCBIfam" id="TIGR02603">
    <property type="entry name" value="CxxCH_TIGR02603"/>
    <property type="match status" value="1"/>
</dbReference>
<dbReference type="Gene3D" id="2.120.10.30">
    <property type="entry name" value="TolB, C-terminal domain"/>
    <property type="match status" value="1"/>
</dbReference>
<protein>
    <submittedName>
        <fullName evidence="6">C-type cytochrome</fullName>
    </submittedName>
</protein>
<dbReference type="SUPFAM" id="SSF50952">
    <property type="entry name" value="Soluble quinoprotein glucose dehydrogenase"/>
    <property type="match status" value="1"/>
</dbReference>
<dbReference type="InterPro" id="IPR009056">
    <property type="entry name" value="Cyt_c-like_dom"/>
</dbReference>
<dbReference type="EMBL" id="JANDBC010000003">
    <property type="protein sequence ID" value="MCP9292663.1"/>
    <property type="molecule type" value="Genomic_DNA"/>
</dbReference>
<feature type="domain" description="Cytochrome c" evidence="5">
    <location>
        <begin position="721"/>
        <end position="857"/>
    </location>
</feature>
<keyword evidence="3 4" id="KW-0408">Iron</keyword>
<gene>
    <name evidence="6" type="ORF">NM125_13830</name>
</gene>
<evidence type="ECO:0000256" key="2">
    <source>
        <dbReference type="ARBA" id="ARBA00022723"/>
    </source>
</evidence>
<reference evidence="6" key="1">
    <citation type="submission" date="2022-06" db="EMBL/GenBank/DDBJ databases">
        <title>Gracilimonas sp. CAU 1638 isolated from sea sediment.</title>
        <authorList>
            <person name="Kim W."/>
        </authorList>
    </citation>
    <scope>NUCLEOTIDE SEQUENCE</scope>
    <source>
        <strain evidence="6">CAU 1638</strain>
    </source>
</reference>
<keyword evidence="2 4" id="KW-0479">Metal-binding</keyword>
<dbReference type="GO" id="GO:0009055">
    <property type="term" value="F:electron transfer activity"/>
    <property type="evidence" value="ECO:0007669"/>
    <property type="project" value="InterPro"/>
</dbReference>
<keyword evidence="1 4" id="KW-0349">Heme</keyword>
<dbReference type="RefSeq" id="WP_255135560.1">
    <property type="nucleotide sequence ID" value="NZ_JANDBC010000003.1"/>
</dbReference>
<dbReference type="AlphaFoldDB" id="A0A9X2RHW9"/>
<dbReference type="InterPro" id="IPR036909">
    <property type="entry name" value="Cyt_c-like_dom_sf"/>
</dbReference>
<keyword evidence="7" id="KW-1185">Reference proteome</keyword>
<evidence type="ECO:0000256" key="3">
    <source>
        <dbReference type="ARBA" id="ARBA00023004"/>
    </source>
</evidence>
<dbReference type="PROSITE" id="PS51257">
    <property type="entry name" value="PROKAR_LIPOPROTEIN"/>
    <property type="match status" value="1"/>
</dbReference>
<proteinExistence type="predicted"/>
<dbReference type="GO" id="GO:0020037">
    <property type="term" value="F:heme binding"/>
    <property type="evidence" value="ECO:0007669"/>
    <property type="project" value="InterPro"/>
</dbReference>
<accession>A0A9X2RHW9</accession>
<organism evidence="6 7">
    <name type="scientific">Gracilimonas sediminicola</name>
    <dbReference type="NCBI Taxonomy" id="2952158"/>
    <lineage>
        <taxon>Bacteria</taxon>
        <taxon>Pseudomonadati</taxon>
        <taxon>Balneolota</taxon>
        <taxon>Balneolia</taxon>
        <taxon>Balneolales</taxon>
        <taxon>Balneolaceae</taxon>
        <taxon>Gracilimonas</taxon>
    </lineage>
</organism>
<comment type="caution">
    <text evidence="6">The sequence shown here is derived from an EMBL/GenBank/DDBJ whole genome shotgun (WGS) entry which is preliminary data.</text>
</comment>
<dbReference type="InterPro" id="IPR011042">
    <property type="entry name" value="6-blade_b-propeller_TolB-like"/>
</dbReference>
<evidence type="ECO:0000259" key="5">
    <source>
        <dbReference type="PROSITE" id="PS51007"/>
    </source>
</evidence>
<dbReference type="PROSITE" id="PS51007">
    <property type="entry name" value="CYTC"/>
    <property type="match status" value="1"/>
</dbReference>
<dbReference type="GO" id="GO:0046872">
    <property type="term" value="F:metal ion binding"/>
    <property type="evidence" value="ECO:0007669"/>
    <property type="project" value="UniProtKB-KW"/>
</dbReference>
<evidence type="ECO:0000313" key="7">
    <source>
        <dbReference type="Proteomes" id="UP001139125"/>
    </source>
</evidence>
<dbReference type="Gene3D" id="1.10.760.10">
    <property type="entry name" value="Cytochrome c-like domain"/>
    <property type="match status" value="1"/>
</dbReference>
<dbReference type="PANTHER" id="PTHR33546">
    <property type="entry name" value="LARGE, MULTIFUNCTIONAL SECRETED PROTEIN-RELATED"/>
    <property type="match status" value="1"/>
</dbReference>
<dbReference type="Pfam" id="PF00034">
    <property type="entry name" value="Cytochrom_C"/>
    <property type="match status" value="1"/>
</dbReference>
<evidence type="ECO:0000256" key="1">
    <source>
        <dbReference type="ARBA" id="ARBA00022617"/>
    </source>
</evidence>
<dbReference type="InterPro" id="IPR011041">
    <property type="entry name" value="Quinoprot_gluc/sorb_DH_b-prop"/>
</dbReference>
<name>A0A9X2RHW9_9BACT</name>
<dbReference type="Proteomes" id="UP001139125">
    <property type="component" value="Unassembled WGS sequence"/>
</dbReference>
<evidence type="ECO:0000256" key="4">
    <source>
        <dbReference type="PROSITE-ProRule" id="PRU00433"/>
    </source>
</evidence>